<evidence type="ECO:0000313" key="5">
    <source>
        <dbReference type="WBParaSite" id="TMUE_2000009617.1"/>
    </source>
</evidence>
<keyword evidence="2" id="KW-0732">Signal</keyword>
<reference evidence="3" key="2">
    <citation type="submission" date="2014-03" db="EMBL/GenBank/DDBJ databases">
        <title>The whipworm genome and dual-species transcriptomics of an intimate host-pathogen interaction.</title>
        <authorList>
            <person name="Foth B.J."/>
            <person name="Tsai I.J."/>
            <person name="Reid A.J."/>
            <person name="Bancroft A.J."/>
            <person name="Nichol S."/>
            <person name="Tracey A."/>
            <person name="Holroyd N."/>
            <person name="Cotton J.A."/>
            <person name="Stanley E.J."/>
            <person name="Zarowiecki M."/>
            <person name="Liu J.Z."/>
            <person name="Huckvale T."/>
            <person name="Cooper P.J."/>
            <person name="Grencis R.K."/>
            <person name="Berriman M."/>
        </authorList>
    </citation>
    <scope>NUCLEOTIDE SEQUENCE [LARGE SCALE GENOMIC DNA]</scope>
    <source>
        <strain evidence="3">Edinburgh</strain>
    </source>
</reference>
<sequence>MIGASILAVVASAAAATWLLITCSGGDDEDLVDEQSPLKQDSHSFVELAILQLKSGGKVGKKNRRPKEHVSPVSSSQASPHSSQRGVVSDANVLEIHSKPKPETAAVKKR</sequence>
<reference evidence="4 5" key="3">
    <citation type="submission" date="2019-12" db="UniProtKB">
        <authorList>
            <consortium name="WormBaseParasite"/>
        </authorList>
    </citation>
    <scope>IDENTIFICATION</scope>
</reference>
<evidence type="ECO:0000256" key="1">
    <source>
        <dbReference type="SAM" id="MobiDB-lite"/>
    </source>
</evidence>
<dbReference type="WBParaSite" id="TMUE_0000001647.1">
    <property type="protein sequence ID" value="TMUE_0000001647.1"/>
    <property type="gene ID" value="WBGene00297533"/>
</dbReference>
<dbReference type="WBParaSite" id="TMUE_2000009617.1">
    <property type="protein sequence ID" value="TMUE_2000009617.1"/>
    <property type="gene ID" value="WBGene00300660"/>
</dbReference>
<accession>A0A5S6Q3X4</accession>
<evidence type="ECO:0000313" key="3">
    <source>
        <dbReference type="Proteomes" id="UP000046395"/>
    </source>
</evidence>
<evidence type="ECO:0000256" key="2">
    <source>
        <dbReference type="SAM" id="SignalP"/>
    </source>
</evidence>
<feature type="signal peptide" evidence="2">
    <location>
        <begin position="1"/>
        <end position="16"/>
    </location>
</feature>
<dbReference type="AlphaFoldDB" id="A0A5S6Q3X4"/>
<organism evidence="3 4">
    <name type="scientific">Trichuris muris</name>
    <name type="common">Mouse whipworm</name>
    <dbReference type="NCBI Taxonomy" id="70415"/>
    <lineage>
        <taxon>Eukaryota</taxon>
        <taxon>Metazoa</taxon>
        <taxon>Ecdysozoa</taxon>
        <taxon>Nematoda</taxon>
        <taxon>Enoplea</taxon>
        <taxon>Dorylaimia</taxon>
        <taxon>Trichinellida</taxon>
        <taxon>Trichuridae</taxon>
        <taxon>Trichuris</taxon>
    </lineage>
</organism>
<keyword evidence="3" id="KW-1185">Reference proteome</keyword>
<feature type="compositionally biased region" description="Low complexity" evidence="1">
    <location>
        <begin position="71"/>
        <end position="84"/>
    </location>
</feature>
<protein>
    <submittedName>
        <fullName evidence="4 5">Uncharacterized protein</fullName>
    </submittedName>
</protein>
<dbReference type="Proteomes" id="UP000046395">
    <property type="component" value="Unassembled WGS sequence"/>
</dbReference>
<proteinExistence type="predicted"/>
<name>A0A5S6Q3X4_TRIMR</name>
<feature type="region of interest" description="Disordered" evidence="1">
    <location>
        <begin position="56"/>
        <end position="110"/>
    </location>
</feature>
<feature type="chain" id="PRO_5044624250" evidence="2">
    <location>
        <begin position="17"/>
        <end position="110"/>
    </location>
</feature>
<reference evidence="3" key="1">
    <citation type="submission" date="2013-11" db="EMBL/GenBank/DDBJ databases">
        <authorList>
            <person name="Aslett M."/>
        </authorList>
    </citation>
    <scope>NUCLEOTIDE SEQUENCE [LARGE SCALE GENOMIC DNA]</scope>
    <source>
        <strain evidence="3">Edinburgh</strain>
    </source>
</reference>
<evidence type="ECO:0000313" key="4">
    <source>
        <dbReference type="WBParaSite" id="TMUE_0000001647.1"/>
    </source>
</evidence>